<comment type="caution">
    <text evidence="1">The sequence shown here is derived from an EMBL/GenBank/DDBJ whole genome shotgun (WGS) entry which is preliminary data.</text>
</comment>
<dbReference type="AlphaFoldDB" id="A0AAP0PA89"/>
<sequence>MYARVCTRPDIAFAVGMLGRYQSNPGMDHWRAAKKVMRYLRGTTDYMLTYRRTNTLEVTGYSDSDFAGCIDSRKSTLGFIFMLASGVVSWRSAKQTLIATSTMEAEFVSCFEATSQGVWLKSFISGLRIMDSISRPLRMYCDNSAAIFMAKNNKSGSRSKHIDIKYLAIRERVKDKTVVIEHISTELMIADPLTKGMPPMKFKDHVDRMGLRSIM</sequence>
<accession>A0AAP0PA89</accession>
<keyword evidence="2" id="KW-1185">Reference proteome</keyword>
<gene>
    <name evidence="1" type="ORF">Sjap_007777</name>
</gene>
<dbReference type="PANTHER" id="PTHR11439:SF467">
    <property type="entry name" value="INTEGRASE CATALYTIC DOMAIN-CONTAINING PROTEIN"/>
    <property type="match status" value="1"/>
</dbReference>
<dbReference type="PANTHER" id="PTHR11439">
    <property type="entry name" value="GAG-POL-RELATED RETROTRANSPOSON"/>
    <property type="match status" value="1"/>
</dbReference>
<proteinExistence type="predicted"/>
<dbReference type="Proteomes" id="UP001417504">
    <property type="component" value="Unassembled WGS sequence"/>
</dbReference>
<protein>
    <recommendedName>
        <fullName evidence="3">Retrovirus-related Pol polyprotein from transposon TNT 1-94</fullName>
    </recommendedName>
</protein>
<name>A0AAP0PA89_9MAGN</name>
<dbReference type="EMBL" id="JBBNAE010000003">
    <property type="protein sequence ID" value="KAK9137183.1"/>
    <property type="molecule type" value="Genomic_DNA"/>
</dbReference>
<organism evidence="1 2">
    <name type="scientific">Stephania japonica</name>
    <dbReference type="NCBI Taxonomy" id="461633"/>
    <lineage>
        <taxon>Eukaryota</taxon>
        <taxon>Viridiplantae</taxon>
        <taxon>Streptophyta</taxon>
        <taxon>Embryophyta</taxon>
        <taxon>Tracheophyta</taxon>
        <taxon>Spermatophyta</taxon>
        <taxon>Magnoliopsida</taxon>
        <taxon>Ranunculales</taxon>
        <taxon>Menispermaceae</taxon>
        <taxon>Menispermoideae</taxon>
        <taxon>Cissampelideae</taxon>
        <taxon>Stephania</taxon>
    </lineage>
</organism>
<dbReference type="CDD" id="cd09272">
    <property type="entry name" value="RNase_HI_RT_Ty1"/>
    <property type="match status" value="1"/>
</dbReference>
<reference evidence="1 2" key="1">
    <citation type="submission" date="2024-01" db="EMBL/GenBank/DDBJ databases">
        <title>Genome assemblies of Stephania.</title>
        <authorList>
            <person name="Yang L."/>
        </authorList>
    </citation>
    <scope>NUCLEOTIDE SEQUENCE [LARGE SCALE GENOMIC DNA]</scope>
    <source>
        <strain evidence="1">QJT</strain>
        <tissue evidence="1">Leaf</tissue>
    </source>
</reference>
<evidence type="ECO:0000313" key="2">
    <source>
        <dbReference type="Proteomes" id="UP001417504"/>
    </source>
</evidence>
<evidence type="ECO:0008006" key="3">
    <source>
        <dbReference type="Google" id="ProtNLM"/>
    </source>
</evidence>
<evidence type="ECO:0000313" key="1">
    <source>
        <dbReference type="EMBL" id="KAK9137183.1"/>
    </source>
</evidence>